<reference evidence="4" key="1">
    <citation type="journal article" date="2020" name="Nat. Commun.">
        <title>Genome assembly of wild tea tree DASZ reveals pedigree and selection history of tea varieties.</title>
        <authorList>
            <person name="Zhang W."/>
            <person name="Zhang Y."/>
            <person name="Qiu H."/>
            <person name="Guo Y."/>
            <person name="Wan H."/>
            <person name="Zhang X."/>
            <person name="Scossa F."/>
            <person name="Alseekh S."/>
            <person name="Zhang Q."/>
            <person name="Wang P."/>
            <person name="Xu L."/>
            <person name="Schmidt M.H."/>
            <person name="Jia X."/>
            <person name="Li D."/>
            <person name="Zhu A."/>
            <person name="Guo F."/>
            <person name="Chen W."/>
            <person name="Ni D."/>
            <person name="Usadel B."/>
            <person name="Fernie A.R."/>
            <person name="Wen W."/>
        </authorList>
    </citation>
    <scope>NUCLEOTIDE SEQUENCE [LARGE SCALE GENOMIC DNA]</scope>
    <source>
        <strain evidence="4">cv. G240</strain>
    </source>
</reference>
<evidence type="ECO:0000313" key="3">
    <source>
        <dbReference type="EMBL" id="KAF5936261.1"/>
    </source>
</evidence>
<dbReference type="PROSITE" id="PS50235">
    <property type="entry name" value="USP_3"/>
    <property type="match status" value="1"/>
</dbReference>
<name>A0A7J7G8M8_CAMSI</name>
<evidence type="ECO:0000313" key="4">
    <source>
        <dbReference type="Proteomes" id="UP000593564"/>
    </source>
</evidence>
<dbReference type="GO" id="GO:0016579">
    <property type="term" value="P:protein deubiquitination"/>
    <property type="evidence" value="ECO:0007669"/>
    <property type="project" value="TreeGrafter"/>
</dbReference>
<dbReference type="AlphaFoldDB" id="A0A7J7G8M8"/>
<dbReference type="EMBL" id="JACBKZ010000013">
    <property type="protein sequence ID" value="KAF5936261.1"/>
    <property type="molecule type" value="Genomic_DNA"/>
</dbReference>
<feature type="transmembrane region" description="Helical" evidence="1">
    <location>
        <begin position="20"/>
        <end position="43"/>
    </location>
</feature>
<dbReference type="GO" id="GO:0005829">
    <property type="term" value="C:cytosol"/>
    <property type="evidence" value="ECO:0007669"/>
    <property type="project" value="TreeGrafter"/>
</dbReference>
<evidence type="ECO:0000256" key="1">
    <source>
        <dbReference type="SAM" id="Phobius"/>
    </source>
</evidence>
<protein>
    <recommendedName>
        <fullName evidence="2">USP domain-containing protein</fullName>
    </recommendedName>
</protein>
<dbReference type="GO" id="GO:0005634">
    <property type="term" value="C:nucleus"/>
    <property type="evidence" value="ECO:0007669"/>
    <property type="project" value="TreeGrafter"/>
</dbReference>
<comment type="caution">
    <text evidence="3">The sequence shown here is derived from an EMBL/GenBank/DDBJ whole genome shotgun (WGS) entry which is preliminary data.</text>
</comment>
<evidence type="ECO:0000259" key="2">
    <source>
        <dbReference type="PROSITE" id="PS50235"/>
    </source>
</evidence>
<dbReference type="GO" id="GO:0004843">
    <property type="term" value="F:cysteine-type deubiquitinase activity"/>
    <property type="evidence" value="ECO:0007669"/>
    <property type="project" value="TreeGrafter"/>
</dbReference>
<dbReference type="InterPro" id="IPR038765">
    <property type="entry name" value="Papain-like_cys_pep_sf"/>
</dbReference>
<keyword evidence="1" id="KW-1133">Transmembrane helix</keyword>
<dbReference type="PANTHER" id="PTHR24006:SF677">
    <property type="entry name" value="UBIQUITIN CARBOXYL-TERMINAL HYDROLASE 19"/>
    <property type="match status" value="1"/>
</dbReference>
<dbReference type="Gene3D" id="3.90.70.10">
    <property type="entry name" value="Cysteine proteinases"/>
    <property type="match status" value="1"/>
</dbReference>
<reference evidence="3 4" key="2">
    <citation type="submission" date="2020-07" db="EMBL/GenBank/DDBJ databases">
        <title>Genome assembly of wild tea tree DASZ reveals pedigree and selection history of tea varieties.</title>
        <authorList>
            <person name="Zhang W."/>
        </authorList>
    </citation>
    <scope>NUCLEOTIDE SEQUENCE [LARGE SCALE GENOMIC DNA]</scope>
    <source>
        <strain evidence="4">cv. G240</strain>
        <tissue evidence="3">Leaf</tissue>
    </source>
</reference>
<keyword evidence="4" id="KW-1185">Reference proteome</keyword>
<sequence length="241" mass="27320">MRILWNYLIGTSEDFLHVGFLIVETAALLMRFYNVLCTLGPLLPICWRKAIGKNADGMIGASFVNFKPMSKDPVKVGIPFHQLIFSRSYLILVVICSKCNNVSNRYENMMDLTVEIQGDATSLEECLDLFTVRERLHGDNMYKCDGCNEYVVAWKRLTVRRAPNILTIALKRFQVCDKFFFPSLLVYIYILVVFPLFLLPPWSISSTIFKGEPLFPHLFGGTAPTHTLGPPSEVPVEATNT</sequence>
<organism evidence="3 4">
    <name type="scientific">Camellia sinensis</name>
    <name type="common">Tea plant</name>
    <name type="synonym">Thea sinensis</name>
    <dbReference type="NCBI Taxonomy" id="4442"/>
    <lineage>
        <taxon>Eukaryota</taxon>
        <taxon>Viridiplantae</taxon>
        <taxon>Streptophyta</taxon>
        <taxon>Embryophyta</taxon>
        <taxon>Tracheophyta</taxon>
        <taxon>Spermatophyta</taxon>
        <taxon>Magnoliopsida</taxon>
        <taxon>eudicotyledons</taxon>
        <taxon>Gunneridae</taxon>
        <taxon>Pentapetalae</taxon>
        <taxon>asterids</taxon>
        <taxon>Ericales</taxon>
        <taxon>Theaceae</taxon>
        <taxon>Camellia</taxon>
    </lineage>
</organism>
<proteinExistence type="predicted"/>
<dbReference type="PANTHER" id="PTHR24006">
    <property type="entry name" value="UBIQUITIN CARBOXYL-TERMINAL HYDROLASE"/>
    <property type="match status" value="1"/>
</dbReference>
<dbReference type="Proteomes" id="UP000593564">
    <property type="component" value="Unassembled WGS sequence"/>
</dbReference>
<feature type="transmembrane region" description="Helical" evidence="1">
    <location>
        <begin position="179"/>
        <end position="199"/>
    </location>
</feature>
<feature type="domain" description="USP" evidence="2">
    <location>
        <begin position="1"/>
        <end position="241"/>
    </location>
</feature>
<dbReference type="InterPro" id="IPR028889">
    <property type="entry name" value="USP"/>
</dbReference>
<keyword evidence="1" id="KW-0472">Membrane</keyword>
<dbReference type="SUPFAM" id="SSF54001">
    <property type="entry name" value="Cysteine proteinases"/>
    <property type="match status" value="1"/>
</dbReference>
<accession>A0A7J7G8M8</accession>
<keyword evidence="1" id="KW-0812">Transmembrane</keyword>
<dbReference type="InterPro" id="IPR050164">
    <property type="entry name" value="Peptidase_C19"/>
</dbReference>
<gene>
    <name evidence="3" type="ORF">HYC85_027390</name>
</gene>